<dbReference type="EMBL" id="FORI01000008">
    <property type="protein sequence ID" value="SFI93452.1"/>
    <property type="molecule type" value="Genomic_DNA"/>
</dbReference>
<dbReference type="OrthoDB" id="9795355at2"/>
<organism evidence="1 2">
    <name type="scientific">Treponema bryantii</name>
    <dbReference type="NCBI Taxonomy" id="163"/>
    <lineage>
        <taxon>Bacteria</taxon>
        <taxon>Pseudomonadati</taxon>
        <taxon>Spirochaetota</taxon>
        <taxon>Spirochaetia</taxon>
        <taxon>Spirochaetales</taxon>
        <taxon>Treponemataceae</taxon>
        <taxon>Treponema</taxon>
    </lineage>
</organism>
<evidence type="ECO:0000313" key="1">
    <source>
        <dbReference type="EMBL" id="SFI93452.1"/>
    </source>
</evidence>
<sequence length="297" mass="33148">MTIKIENAAFSAEIDTKGAELQNLIRKSDNMDIIWHGDKSVWGNHAPILFPYVARCLGGHFMIEGKKCEYSRNHGFARDLEHKLVEQTADGAVFELTQSDDTLYRFPYAFCLRTEYKLTDKGLNWKLTVKNTGDKAFRFGIGTHAAFDFNGHNAEDFVVEFENKTALTAVDCTPDAYLVADANGKAPVTKPYGEKENGFVPVTSEGYGNGHLFANNGSNWVGLKNKKNGSIIKIQTRDFPYVMIWQNTAGAPQFVCIEPWHGLPDAENTDHLWQNKVGMNDLAAGAEFVSQQNITVE</sequence>
<dbReference type="InterPro" id="IPR014718">
    <property type="entry name" value="GH-type_carb-bd"/>
</dbReference>
<dbReference type="GO" id="GO:0016853">
    <property type="term" value="F:isomerase activity"/>
    <property type="evidence" value="ECO:0007669"/>
    <property type="project" value="InterPro"/>
</dbReference>
<dbReference type="InterPro" id="IPR008183">
    <property type="entry name" value="Aldose_1/G6P_1-epimerase"/>
</dbReference>
<dbReference type="Gene3D" id="2.70.98.10">
    <property type="match status" value="1"/>
</dbReference>
<name>A0A1I3M955_9SPIR</name>
<keyword evidence="2" id="KW-1185">Reference proteome</keyword>
<accession>A0A1I3M955</accession>
<gene>
    <name evidence="1" type="ORF">SAMN04487775_108127</name>
</gene>
<proteinExistence type="predicted"/>
<reference evidence="2" key="1">
    <citation type="submission" date="2016-10" db="EMBL/GenBank/DDBJ databases">
        <authorList>
            <person name="Varghese N."/>
            <person name="Submissions S."/>
        </authorList>
    </citation>
    <scope>NUCLEOTIDE SEQUENCE [LARGE SCALE GENOMIC DNA]</scope>
    <source>
        <strain evidence="2">XBD1002</strain>
    </source>
</reference>
<dbReference type="AlphaFoldDB" id="A0A1I3M955"/>
<dbReference type="GO" id="GO:0005975">
    <property type="term" value="P:carbohydrate metabolic process"/>
    <property type="evidence" value="ECO:0007669"/>
    <property type="project" value="InterPro"/>
</dbReference>
<protein>
    <submittedName>
        <fullName evidence="1">Galactose mutarotase</fullName>
    </submittedName>
</protein>
<dbReference type="InterPro" id="IPR011013">
    <property type="entry name" value="Gal_mutarotase_sf_dom"/>
</dbReference>
<evidence type="ECO:0000313" key="2">
    <source>
        <dbReference type="Proteomes" id="UP000182737"/>
    </source>
</evidence>
<dbReference type="SUPFAM" id="SSF74650">
    <property type="entry name" value="Galactose mutarotase-like"/>
    <property type="match status" value="1"/>
</dbReference>
<dbReference type="RefSeq" id="WP_074932746.1">
    <property type="nucleotide sequence ID" value="NZ_FORI01000008.1"/>
</dbReference>
<dbReference type="GO" id="GO:0030246">
    <property type="term" value="F:carbohydrate binding"/>
    <property type="evidence" value="ECO:0007669"/>
    <property type="project" value="InterPro"/>
</dbReference>
<dbReference type="Pfam" id="PF01263">
    <property type="entry name" value="Aldose_epim"/>
    <property type="match status" value="1"/>
</dbReference>
<dbReference type="Proteomes" id="UP000182737">
    <property type="component" value="Unassembled WGS sequence"/>
</dbReference>